<reference evidence="1 2" key="1">
    <citation type="submission" date="2013-01" db="EMBL/GenBank/DDBJ databases">
        <authorList>
            <person name="Harkins D.M."/>
            <person name="Durkin A.S."/>
            <person name="Brinkac L.M."/>
            <person name="Haft D.H."/>
            <person name="Selengut J.D."/>
            <person name="Sanka R."/>
            <person name="DePew J."/>
            <person name="Purushe J."/>
            <person name="Hartskeerl R.A."/>
            <person name="Ahmed A."/>
            <person name="van der Linden H."/>
            <person name="Goris M.G.A."/>
            <person name="Vinetz J.M."/>
            <person name="Sutton G.G."/>
            <person name="Nierman W.C."/>
            <person name="Fouts D.E."/>
        </authorList>
    </citation>
    <scope>NUCLEOTIDE SEQUENCE [LARGE SCALE GENOMIC DNA]</scope>
    <source>
        <strain evidence="1 2">Brem 328</strain>
    </source>
</reference>
<organism evidence="1 2">
    <name type="scientific">Leptospira borgpetersenii str. Brem 328</name>
    <dbReference type="NCBI Taxonomy" id="1049780"/>
    <lineage>
        <taxon>Bacteria</taxon>
        <taxon>Pseudomonadati</taxon>
        <taxon>Spirochaetota</taxon>
        <taxon>Spirochaetia</taxon>
        <taxon>Leptospirales</taxon>
        <taxon>Leptospiraceae</taxon>
        <taxon>Leptospira</taxon>
    </lineage>
</organism>
<evidence type="ECO:0008006" key="3">
    <source>
        <dbReference type="Google" id="ProtNLM"/>
    </source>
</evidence>
<protein>
    <recommendedName>
        <fullName evidence="3">Secreted protein</fullName>
    </recommendedName>
</protein>
<evidence type="ECO:0000313" key="1">
    <source>
        <dbReference type="EMBL" id="EMN15538.1"/>
    </source>
</evidence>
<proteinExistence type="predicted"/>
<evidence type="ECO:0000313" key="2">
    <source>
        <dbReference type="Proteomes" id="UP000012166"/>
    </source>
</evidence>
<gene>
    <name evidence="1" type="ORF">LEP1GSC056_3535</name>
</gene>
<comment type="caution">
    <text evidence="1">The sequence shown here is derived from an EMBL/GenBank/DDBJ whole genome shotgun (WGS) entry which is preliminary data.</text>
</comment>
<dbReference type="Proteomes" id="UP000012166">
    <property type="component" value="Unassembled WGS sequence"/>
</dbReference>
<name>A0ABC9SCM4_LEPBO</name>
<sequence length="96" mass="11636">MKIRISIFIFLSTQNVFSLRQYKTREIFSLIHLTHSNFNFLKIGYYTRELEEISDKQDHTNHQHLETWNSFSKEKRICTRKFQAEATNLSLLSYFI</sequence>
<accession>A0ABC9SCM4</accession>
<dbReference type="AlphaFoldDB" id="A0ABC9SCM4"/>
<dbReference type="EMBL" id="AHMS02000046">
    <property type="protein sequence ID" value="EMN15538.1"/>
    <property type="molecule type" value="Genomic_DNA"/>
</dbReference>